<evidence type="ECO:0000313" key="2">
    <source>
        <dbReference type="RefSeq" id="XP_045151802.1"/>
    </source>
</evidence>
<evidence type="ECO:0000313" key="1">
    <source>
        <dbReference type="Proteomes" id="UP000694863"/>
    </source>
</evidence>
<reference evidence="2" key="1">
    <citation type="submission" date="2025-08" db="UniProtKB">
        <authorList>
            <consortium name="RefSeq"/>
        </authorList>
    </citation>
    <scope>IDENTIFICATION</scope>
</reference>
<name>A0AC55DJ78_ECHTE</name>
<proteinExistence type="predicted"/>
<dbReference type="Proteomes" id="UP000694863">
    <property type="component" value="Unplaced"/>
</dbReference>
<gene>
    <name evidence="2" type="primary">LOC123522363</name>
</gene>
<protein>
    <submittedName>
        <fullName evidence="2">Integrator complex subunit 10-like</fullName>
    </submittedName>
</protein>
<dbReference type="RefSeq" id="XP_045151802.1">
    <property type="nucleotide sequence ID" value="XM_045295867.1"/>
</dbReference>
<sequence>MYTIERNAERTATAGRLLYDMFVNFPDQPVVWREISIITSALRNDSQDKQTQFLRSLFETLPGRVQCEMLLKVTEQCFNTLERSEMLLLLLRRFPETVVQHGVSFAPFLSFRGDRNGS</sequence>
<keyword evidence="1" id="KW-1185">Reference proteome</keyword>
<accession>A0AC55DJ78</accession>
<organism evidence="1 2">
    <name type="scientific">Echinops telfairi</name>
    <name type="common">Lesser hedgehog tenrec</name>
    <dbReference type="NCBI Taxonomy" id="9371"/>
    <lineage>
        <taxon>Eukaryota</taxon>
        <taxon>Metazoa</taxon>
        <taxon>Chordata</taxon>
        <taxon>Craniata</taxon>
        <taxon>Vertebrata</taxon>
        <taxon>Euteleostomi</taxon>
        <taxon>Mammalia</taxon>
        <taxon>Eutheria</taxon>
        <taxon>Afrotheria</taxon>
        <taxon>Tenrecidae</taxon>
        <taxon>Tenrecinae</taxon>
        <taxon>Echinops</taxon>
    </lineage>
</organism>